<dbReference type="Pfam" id="PF13879">
    <property type="entry name" value="Hmw_CFAP97"/>
    <property type="match status" value="1"/>
</dbReference>
<feature type="region of interest" description="Disordered" evidence="2">
    <location>
        <begin position="60"/>
        <end position="85"/>
    </location>
</feature>
<feature type="compositionally biased region" description="Polar residues" evidence="2">
    <location>
        <begin position="230"/>
        <end position="239"/>
    </location>
</feature>
<evidence type="ECO:0000313" key="3">
    <source>
        <dbReference type="Proteomes" id="UP000095280"/>
    </source>
</evidence>
<name>A0A1I8G8I3_9PLAT</name>
<proteinExistence type="inferred from homology"/>
<dbReference type="PANTHER" id="PTHR23035:SF2">
    <property type="entry name" value="KIAA1430 HOMOLOGUE"/>
    <property type="match status" value="1"/>
</dbReference>
<dbReference type="WBParaSite" id="maker-uti_cns_0007276-snap-gene-0.2-mRNA-1">
    <property type="protein sequence ID" value="maker-uti_cns_0007276-snap-gene-0.2-mRNA-1"/>
    <property type="gene ID" value="maker-uti_cns_0007276-snap-gene-0.2"/>
</dbReference>
<evidence type="ECO:0000313" key="5">
    <source>
        <dbReference type="WBParaSite" id="maker-uti_cns_0007276-snap-gene-0.2-mRNA-1"/>
    </source>
</evidence>
<dbReference type="AlphaFoldDB" id="A0A1I8G8I3"/>
<dbReference type="SUPFAM" id="SSF47874">
    <property type="entry name" value="Annexin"/>
    <property type="match status" value="1"/>
</dbReference>
<evidence type="ECO:0000256" key="2">
    <source>
        <dbReference type="SAM" id="MobiDB-lite"/>
    </source>
</evidence>
<feature type="region of interest" description="Disordered" evidence="2">
    <location>
        <begin position="195"/>
        <end position="259"/>
    </location>
</feature>
<dbReference type="Gene3D" id="1.10.220.10">
    <property type="entry name" value="Annexin"/>
    <property type="match status" value="1"/>
</dbReference>
<feature type="region of interest" description="Disordered" evidence="2">
    <location>
        <begin position="1"/>
        <end position="40"/>
    </location>
</feature>
<evidence type="ECO:0000313" key="4">
    <source>
        <dbReference type="WBParaSite" id="maker-uti_cns_0001121-snap-gene-0.10-mRNA-1"/>
    </source>
</evidence>
<dbReference type="InterPro" id="IPR029488">
    <property type="entry name" value="Hmw/CFAP97"/>
</dbReference>
<comment type="similarity">
    <text evidence="1">Belongs to the CFAP97 family.</text>
</comment>
<dbReference type="GO" id="GO:0005509">
    <property type="term" value="F:calcium ion binding"/>
    <property type="evidence" value="ECO:0007669"/>
    <property type="project" value="InterPro"/>
</dbReference>
<reference evidence="4 5" key="1">
    <citation type="submission" date="2016-11" db="UniProtKB">
        <authorList>
            <consortium name="WormBaseParasite"/>
        </authorList>
    </citation>
    <scope>IDENTIFICATION</scope>
</reference>
<accession>A0A1I8G8I3</accession>
<protein>
    <submittedName>
        <fullName evidence="4 5">Annexin</fullName>
    </submittedName>
</protein>
<dbReference type="WBParaSite" id="maker-uti_cns_0001121-snap-gene-0.10-mRNA-1">
    <property type="protein sequence ID" value="maker-uti_cns_0001121-snap-gene-0.10-mRNA-1"/>
    <property type="gene ID" value="maker-uti_cns_0001121-snap-gene-0.10"/>
</dbReference>
<sequence>SAVAKATSDTEAARQSRGCRNCPPNWAETSRRLQQPAMDPVSFASSSKLLELRWAREGHRRHRQKVSSIKHSQALPSEPPPKSYPHLTVRLKKLQQEEERNAEIDRENRLLVEKLSGIINKPSDRLDNWNAYESAQLQIVHKASERRRRQRALMRDNQAMSNRLLGIRSSYDHTEWEKDYKRHKHIKEMLDSTTKDYTFNTGGRRAGGGGSDLDSERGEPRGRRIPSPMPSSLGSTSDLTEGHSKPWRANAKQAKPRQVPQKLYDNEARMLMKVCNKIVQPNEILLKCLVKKSPKQRQAIRVRFRELYDLDLESQLKQSLPKEYRGLVEGLLHNPYLKVVTEIHANIKDIDPFALLTRCTQHDKACLKKLLDVYKKRN</sequence>
<organism evidence="3 4">
    <name type="scientific">Macrostomum lignano</name>
    <dbReference type="NCBI Taxonomy" id="282301"/>
    <lineage>
        <taxon>Eukaryota</taxon>
        <taxon>Metazoa</taxon>
        <taxon>Spiralia</taxon>
        <taxon>Lophotrochozoa</taxon>
        <taxon>Platyhelminthes</taxon>
        <taxon>Rhabditophora</taxon>
        <taxon>Macrostomorpha</taxon>
        <taxon>Macrostomida</taxon>
        <taxon>Macrostomidae</taxon>
        <taxon>Macrostomum</taxon>
    </lineage>
</organism>
<dbReference type="PANTHER" id="PTHR23035">
    <property type="entry name" value="CILIA- AND FLAGELLA-ASSOCIATED PROTEIN 97-RELATED"/>
    <property type="match status" value="1"/>
</dbReference>
<dbReference type="InterPro" id="IPR037104">
    <property type="entry name" value="Annexin_sf"/>
</dbReference>
<feature type="compositionally biased region" description="Polar residues" evidence="2">
    <location>
        <begin position="66"/>
        <end position="75"/>
    </location>
</feature>
<keyword evidence="3" id="KW-1185">Reference proteome</keyword>
<dbReference type="InterPro" id="IPR038791">
    <property type="entry name" value="Cfap97/Hemingway"/>
</dbReference>
<dbReference type="Proteomes" id="UP000095280">
    <property type="component" value="Unplaced"/>
</dbReference>
<dbReference type="GO" id="GO:0005544">
    <property type="term" value="F:calcium-dependent phospholipid binding"/>
    <property type="evidence" value="ECO:0007669"/>
    <property type="project" value="InterPro"/>
</dbReference>
<evidence type="ECO:0000256" key="1">
    <source>
        <dbReference type="ARBA" id="ARBA00008315"/>
    </source>
</evidence>